<evidence type="ECO:0000256" key="6">
    <source>
        <dbReference type="ARBA" id="ARBA00022840"/>
    </source>
</evidence>
<feature type="domain" description="ABC transporter" evidence="8">
    <location>
        <begin position="6"/>
        <end position="253"/>
    </location>
</feature>
<keyword evidence="5" id="KW-0547">Nucleotide-binding</keyword>
<evidence type="ECO:0000256" key="5">
    <source>
        <dbReference type="ARBA" id="ARBA00022741"/>
    </source>
</evidence>
<dbReference type="PANTHER" id="PTHR43297:SF7">
    <property type="entry name" value="D,D-DIPEPTIDE TRANSPORT ATP-BINDING PROTEIN DDPD-RELATED"/>
    <property type="match status" value="1"/>
</dbReference>
<dbReference type="SUPFAM" id="SSF52540">
    <property type="entry name" value="P-loop containing nucleoside triphosphate hydrolases"/>
    <property type="match status" value="2"/>
</dbReference>
<dbReference type="CDD" id="cd03257">
    <property type="entry name" value="ABC_NikE_OppD_transporters"/>
    <property type="match status" value="2"/>
</dbReference>
<organism evidence="9 10">
    <name type="scientific">Paracoccus fontiphilus</name>
    <dbReference type="NCBI Taxonomy" id="1815556"/>
    <lineage>
        <taxon>Bacteria</taxon>
        <taxon>Pseudomonadati</taxon>
        <taxon>Pseudomonadota</taxon>
        <taxon>Alphaproteobacteria</taxon>
        <taxon>Rhodobacterales</taxon>
        <taxon>Paracoccaceae</taxon>
        <taxon>Paracoccus</taxon>
    </lineage>
</organism>
<dbReference type="PROSITE" id="PS00211">
    <property type="entry name" value="ABC_TRANSPORTER_1"/>
    <property type="match status" value="2"/>
</dbReference>
<evidence type="ECO:0000259" key="8">
    <source>
        <dbReference type="PROSITE" id="PS50893"/>
    </source>
</evidence>
<dbReference type="Pfam" id="PF08352">
    <property type="entry name" value="oligo_HPY"/>
    <property type="match status" value="2"/>
</dbReference>
<comment type="caution">
    <text evidence="9">The sequence shown here is derived from an EMBL/GenBank/DDBJ whole genome shotgun (WGS) entry which is preliminary data.</text>
</comment>
<evidence type="ECO:0000256" key="1">
    <source>
        <dbReference type="ARBA" id="ARBA00004417"/>
    </source>
</evidence>
<evidence type="ECO:0000256" key="3">
    <source>
        <dbReference type="ARBA" id="ARBA00022448"/>
    </source>
</evidence>
<evidence type="ECO:0000256" key="2">
    <source>
        <dbReference type="ARBA" id="ARBA00005417"/>
    </source>
</evidence>
<dbReference type="NCBIfam" id="TIGR01727">
    <property type="entry name" value="oligo_HPY"/>
    <property type="match status" value="2"/>
</dbReference>
<evidence type="ECO:0000313" key="10">
    <source>
        <dbReference type="Proteomes" id="UP001595557"/>
    </source>
</evidence>
<dbReference type="Pfam" id="PF00005">
    <property type="entry name" value="ABC_tran"/>
    <property type="match status" value="2"/>
</dbReference>
<dbReference type="InterPro" id="IPR050388">
    <property type="entry name" value="ABC_Ni/Peptide_Import"/>
</dbReference>
<evidence type="ECO:0000256" key="7">
    <source>
        <dbReference type="ARBA" id="ARBA00023136"/>
    </source>
</evidence>
<evidence type="ECO:0000313" key="9">
    <source>
        <dbReference type="EMBL" id="MFC3169687.1"/>
    </source>
</evidence>
<dbReference type="NCBIfam" id="NF008453">
    <property type="entry name" value="PRK11308.1"/>
    <property type="match status" value="2"/>
</dbReference>
<dbReference type="RefSeq" id="WP_207464812.1">
    <property type="nucleotide sequence ID" value="NZ_JAFNAW010000002.1"/>
</dbReference>
<keyword evidence="4" id="KW-1003">Cell membrane</keyword>
<dbReference type="InterPro" id="IPR013563">
    <property type="entry name" value="Oligopep_ABC_C"/>
</dbReference>
<keyword evidence="3" id="KW-0813">Transport</keyword>
<dbReference type="EMBL" id="JBHRTE010000086">
    <property type="protein sequence ID" value="MFC3169687.1"/>
    <property type="molecule type" value="Genomic_DNA"/>
</dbReference>
<dbReference type="Proteomes" id="UP001595557">
    <property type="component" value="Unassembled WGS sequence"/>
</dbReference>
<dbReference type="SMART" id="SM00382">
    <property type="entry name" value="AAA"/>
    <property type="match status" value="2"/>
</dbReference>
<gene>
    <name evidence="9" type="ORF">ACFOD7_16685</name>
</gene>
<accession>A0ABV7ILW8</accession>
<dbReference type="Gene3D" id="3.40.50.300">
    <property type="entry name" value="P-loop containing nucleotide triphosphate hydrolases"/>
    <property type="match status" value="2"/>
</dbReference>
<dbReference type="InterPro" id="IPR003593">
    <property type="entry name" value="AAA+_ATPase"/>
</dbReference>
<keyword evidence="10" id="KW-1185">Reference proteome</keyword>
<evidence type="ECO:0000256" key="4">
    <source>
        <dbReference type="ARBA" id="ARBA00022475"/>
    </source>
</evidence>
<dbReference type="InterPro" id="IPR003439">
    <property type="entry name" value="ABC_transporter-like_ATP-bd"/>
</dbReference>
<reference evidence="10" key="1">
    <citation type="journal article" date="2019" name="Int. J. Syst. Evol. Microbiol.">
        <title>The Global Catalogue of Microorganisms (GCM) 10K type strain sequencing project: providing services to taxonomists for standard genome sequencing and annotation.</title>
        <authorList>
            <consortium name="The Broad Institute Genomics Platform"/>
            <consortium name="The Broad Institute Genome Sequencing Center for Infectious Disease"/>
            <person name="Wu L."/>
            <person name="Ma J."/>
        </authorList>
    </citation>
    <scope>NUCLEOTIDE SEQUENCE [LARGE SCALE GENOMIC DNA]</scope>
    <source>
        <strain evidence="10">KCTC 52239</strain>
    </source>
</reference>
<keyword evidence="6 9" id="KW-0067">ATP-binding</keyword>
<name>A0ABV7ILW8_9RHOB</name>
<comment type="subcellular location">
    <subcellularLocation>
        <location evidence="1">Cell inner membrane</location>
        <topology evidence="1">Peripheral membrane protein</topology>
    </subcellularLocation>
</comment>
<sequence>MALLDIRNLSVRFKTAVGTVQAVDDLDLTLEAGETLGIVGESGSGKSQLAFAVMGLLARNGHASGSVRLDGQEILNAPPKVLNRVRAERIAMIFQDPMTSLNPYMRVSRQMAEVLVMHKGMSWREAHAKSLRMLDAVQIPDAKTRINHYPHEFSGGMRQRVMIAMALLCGPRLLIADEPTTALDVTVQAQILTLLSDLQRDLGMAMMLITHDLGVVASACQRVAVMYAGRIRETGPTAAIFDDPAHPYTKGLLSAVPRIDASGSRLVAIPGQPPDMNALPAGCAFAPRCPSRREDCESRRPPLSAFAPQRWRACHAPLDEVRSPMDCSPHPDSARGPARRDRPLLDVRDLQVTFPVRPKGAMPWARPLPLRALNGVDFTLAPGETLGVVGESGCGKSTLARALVGLVPAQGAARWTDGSDLVGLTPRGMQPYRREIQMVFQDPLASLDPRMTVGQIIAEPLTTHRPDLPRSEVKSQVKAMMDRVGLLPGQINRYPHEFSGGQCQRIGIARALIVNPRLIICDEPVSALDVSIQAQVVNLLTDLQGALDLALIFIAHDLAVVRHISDRVMVLYLGKVMEIAPTEDLYARPRHPYTQALLSAVPTARPGADRIAVPVGGELPSPLHPPSGCVFRTRCPRAQPICAAQAPGLAGDAHRTACHFPGPPSAEETARAQARMA</sequence>
<comment type="similarity">
    <text evidence="2">Belongs to the ABC transporter superfamily.</text>
</comment>
<proteinExistence type="inferred from homology"/>
<dbReference type="InterPro" id="IPR027417">
    <property type="entry name" value="P-loop_NTPase"/>
</dbReference>
<keyword evidence="7" id="KW-0472">Membrane</keyword>
<protein>
    <submittedName>
        <fullName evidence="9">Dipeptide ABC transporter ATP-binding protein</fullName>
    </submittedName>
</protein>
<feature type="domain" description="ABC transporter" evidence="8">
    <location>
        <begin position="347"/>
        <end position="598"/>
    </location>
</feature>
<dbReference type="NCBIfam" id="NF007739">
    <property type="entry name" value="PRK10419.1"/>
    <property type="match status" value="2"/>
</dbReference>
<dbReference type="InterPro" id="IPR017871">
    <property type="entry name" value="ABC_transporter-like_CS"/>
</dbReference>
<dbReference type="PROSITE" id="PS50893">
    <property type="entry name" value="ABC_TRANSPORTER_2"/>
    <property type="match status" value="2"/>
</dbReference>
<dbReference type="PANTHER" id="PTHR43297">
    <property type="entry name" value="OLIGOPEPTIDE TRANSPORT ATP-BINDING PROTEIN APPD"/>
    <property type="match status" value="1"/>
</dbReference>
<dbReference type="GO" id="GO:0005524">
    <property type="term" value="F:ATP binding"/>
    <property type="evidence" value="ECO:0007669"/>
    <property type="project" value="UniProtKB-KW"/>
</dbReference>